<dbReference type="InterPro" id="IPR057305">
    <property type="entry name" value="Thioredox_PDIA6_C"/>
</dbReference>
<feature type="region of interest" description="Disordered" evidence="7">
    <location>
        <begin position="244"/>
        <end position="324"/>
    </location>
</feature>
<dbReference type="GO" id="GO:0003756">
    <property type="term" value="F:protein disulfide isomerase activity"/>
    <property type="evidence" value="ECO:0007669"/>
    <property type="project" value="UniProtKB-EC"/>
</dbReference>
<feature type="compositionally biased region" description="Basic and acidic residues" evidence="7">
    <location>
        <begin position="472"/>
        <end position="483"/>
    </location>
</feature>
<keyword evidence="4" id="KW-1015">Disulfide bond</keyword>
<dbReference type="CDD" id="cd03002">
    <property type="entry name" value="PDI_a_MPD1_like"/>
    <property type="match status" value="1"/>
</dbReference>
<dbReference type="Proteomes" id="UP000829364">
    <property type="component" value="Chromosome 9"/>
</dbReference>
<sequence length="496" mass="52946">MPHPTTLAAALMAALAALPVAHAGMYTKNSPVLQVDARSYNKLIAKSNHTSIVEFYAPWCGHCQNLKPAYEKAARNLAGLAKVAAMDCDDDANKQLCGSMGVQGFPTLKIVRPSKKAGGRPVVEDYQGARTAGAITEAVASKINNHVVRVADKDLDGFLEGEGPKLLLFTEKGTTSALLRSVAIDYLDVVSVGQARNKEKAAVDKFSIGKFPTLVLIPGAGKDPITYDGELNKKDIVAFLAQVAQPNPDPAPSSGKDKAKDKAKADKPKDDKPKADKKDKKDKKDTKSKPESKPEPSKEADPEEDLTASTATTTASATPTPDNIAIPTLTDANMLVEKCLMAKSHTCVLALVPSEASSNGDKAVASLSHLNTKYIHGHRNLFPLFAVPANVEGASALKTALELSGDVELVAINARRGWWRRYEGDFGIESVEGWIDMIRMGEGAKNKLPKEIVVDEVKAETPSGSSQTSETHTADSEPGKETEAPEATHSIVHEEL</sequence>
<reference evidence="10" key="1">
    <citation type="submission" date="2021-11" db="EMBL/GenBank/DDBJ databases">
        <title>Purpureocillium_takamizusanense_genome.</title>
        <authorList>
            <person name="Nguyen N.-H."/>
        </authorList>
    </citation>
    <scope>NUCLEOTIDE SEQUENCE</scope>
    <source>
        <strain evidence="10">PT3</strain>
    </source>
</reference>
<dbReference type="OrthoDB" id="10264505at2759"/>
<dbReference type="InterPro" id="IPR017937">
    <property type="entry name" value="Thioredoxin_CS"/>
</dbReference>
<dbReference type="AlphaFoldDB" id="A0A9Q8VFN0"/>
<evidence type="ECO:0000256" key="5">
    <source>
        <dbReference type="ARBA" id="ARBA00023235"/>
    </source>
</evidence>
<dbReference type="GO" id="GO:0015035">
    <property type="term" value="F:protein-disulfide reductase activity"/>
    <property type="evidence" value="ECO:0007669"/>
    <property type="project" value="TreeGrafter"/>
</dbReference>
<gene>
    <name evidence="10" type="ORF">JDV02_008810</name>
</gene>
<dbReference type="EC" id="5.3.4.1" evidence="3"/>
<dbReference type="PROSITE" id="PS51352">
    <property type="entry name" value="THIOREDOXIN_2"/>
    <property type="match status" value="1"/>
</dbReference>
<organism evidence="10 11">
    <name type="scientific">Purpureocillium takamizusanense</name>
    <dbReference type="NCBI Taxonomy" id="2060973"/>
    <lineage>
        <taxon>Eukaryota</taxon>
        <taxon>Fungi</taxon>
        <taxon>Dikarya</taxon>
        <taxon>Ascomycota</taxon>
        <taxon>Pezizomycotina</taxon>
        <taxon>Sordariomycetes</taxon>
        <taxon>Hypocreomycetidae</taxon>
        <taxon>Hypocreales</taxon>
        <taxon>Ophiocordycipitaceae</taxon>
        <taxon>Purpureocillium</taxon>
    </lineage>
</organism>
<feature type="compositionally biased region" description="Basic and acidic residues" evidence="7">
    <location>
        <begin position="255"/>
        <end position="300"/>
    </location>
</feature>
<feature type="compositionally biased region" description="Polar residues" evidence="7">
    <location>
        <begin position="462"/>
        <end position="471"/>
    </location>
</feature>
<evidence type="ECO:0000256" key="2">
    <source>
        <dbReference type="ARBA" id="ARBA00004319"/>
    </source>
</evidence>
<accession>A0A9Q8VFN0</accession>
<dbReference type="Gene3D" id="3.40.30.10">
    <property type="entry name" value="Glutaredoxin"/>
    <property type="match status" value="2"/>
</dbReference>
<feature type="region of interest" description="Disordered" evidence="7">
    <location>
        <begin position="458"/>
        <end position="496"/>
    </location>
</feature>
<dbReference type="SUPFAM" id="SSF52833">
    <property type="entry name" value="Thioredoxin-like"/>
    <property type="match status" value="2"/>
</dbReference>
<dbReference type="KEGG" id="ptkz:JDV02_008810"/>
<dbReference type="PROSITE" id="PS00194">
    <property type="entry name" value="THIOREDOXIN_1"/>
    <property type="match status" value="1"/>
</dbReference>
<dbReference type="Pfam" id="PF24541">
    <property type="entry name" value="Thioredox_PDIA6_C"/>
    <property type="match status" value="1"/>
</dbReference>
<dbReference type="RefSeq" id="XP_047846448.1">
    <property type="nucleotide sequence ID" value="XM_047990441.1"/>
</dbReference>
<evidence type="ECO:0000259" key="9">
    <source>
        <dbReference type="PROSITE" id="PS51352"/>
    </source>
</evidence>
<evidence type="ECO:0000256" key="8">
    <source>
        <dbReference type="SAM" id="SignalP"/>
    </source>
</evidence>
<name>A0A9Q8VFN0_9HYPO</name>
<comment type="catalytic activity">
    <reaction evidence="1">
        <text>Catalyzes the rearrangement of -S-S- bonds in proteins.</text>
        <dbReference type="EC" id="5.3.4.1"/>
    </reaction>
</comment>
<evidence type="ECO:0000313" key="11">
    <source>
        <dbReference type="Proteomes" id="UP000829364"/>
    </source>
</evidence>
<keyword evidence="5 10" id="KW-0413">Isomerase</keyword>
<keyword evidence="8" id="KW-0732">Signal</keyword>
<evidence type="ECO:0000313" key="10">
    <source>
        <dbReference type="EMBL" id="UNI22967.1"/>
    </source>
</evidence>
<dbReference type="PANTHER" id="PTHR45815:SF3">
    <property type="entry name" value="PROTEIN DISULFIDE-ISOMERASE A6"/>
    <property type="match status" value="1"/>
</dbReference>
<evidence type="ECO:0000256" key="1">
    <source>
        <dbReference type="ARBA" id="ARBA00001182"/>
    </source>
</evidence>
<feature type="domain" description="Thioredoxin" evidence="9">
    <location>
        <begin position="12"/>
        <end position="144"/>
    </location>
</feature>
<feature type="signal peptide" evidence="8">
    <location>
        <begin position="1"/>
        <end position="23"/>
    </location>
</feature>
<dbReference type="GO" id="GO:0005788">
    <property type="term" value="C:endoplasmic reticulum lumen"/>
    <property type="evidence" value="ECO:0007669"/>
    <property type="project" value="UniProtKB-SubCell"/>
</dbReference>
<comment type="subcellular location">
    <subcellularLocation>
        <location evidence="2">Endoplasmic reticulum lumen</location>
    </subcellularLocation>
</comment>
<evidence type="ECO:0000256" key="7">
    <source>
        <dbReference type="SAM" id="MobiDB-lite"/>
    </source>
</evidence>
<dbReference type="InterPro" id="IPR036249">
    <property type="entry name" value="Thioredoxin-like_sf"/>
</dbReference>
<dbReference type="PANTHER" id="PTHR45815">
    <property type="entry name" value="PROTEIN DISULFIDE-ISOMERASE A6"/>
    <property type="match status" value="1"/>
</dbReference>
<dbReference type="PRINTS" id="PR00421">
    <property type="entry name" value="THIOREDOXIN"/>
</dbReference>
<keyword evidence="6" id="KW-0676">Redox-active center</keyword>
<evidence type="ECO:0000256" key="3">
    <source>
        <dbReference type="ARBA" id="ARBA00012723"/>
    </source>
</evidence>
<dbReference type="GO" id="GO:0034976">
    <property type="term" value="P:response to endoplasmic reticulum stress"/>
    <property type="evidence" value="ECO:0007669"/>
    <property type="project" value="TreeGrafter"/>
</dbReference>
<dbReference type="EMBL" id="CP086362">
    <property type="protein sequence ID" value="UNI22967.1"/>
    <property type="molecule type" value="Genomic_DNA"/>
</dbReference>
<dbReference type="CDD" id="cd02981">
    <property type="entry name" value="PDI_b_family"/>
    <property type="match status" value="1"/>
</dbReference>
<dbReference type="GeneID" id="72070755"/>
<dbReference type="InterPro" id="IPR013766">
    <property type="entry name" value="Thioredoxin_domain"/>
</dbReference>
<keyword evidence="11" id="KW-1185">Reference proteome</keyword>
<proteinExistence type="predicted"/>
<protein>
    <recommendedName>
        <fullName evidence="3">protein disulfide-isomerase</fullName>
        <ecNumber evidence="3">5.3.4.1</ecNumber>
    </recommendedName>
</protein>
<feature type="compositionally biased region" description="Low complexity" evidence="7">
    <location>
        <begin position="307"/>
        <end position="321"/>
    </location>
</feature>
<feature type="chain" id="PRO_5040305018" description="protein disulfide-isomerase" evidence="8">
    <location>
        <begin position="24"/>
        <end position="496"/>
    </location>
</feature>
<evidence type="ECO:0000256" key="4">
    <source>
        <dbReference type="ARBA" id="ARBA00023157"/>
    </source>
</evidence>
<dbReference type="Pfam" id="PF00085">
    <property type="entry name" value="Thioredoxin"/>
    <property type="match status" value="1"/>
</dbReference>
<evidence type="ECO:0000256" key="6">
    <source>
        <dbReference type="ARBA" id="ARBA00023284"/>
    </source>
</evidence>